<feature type="domain" description="DUF8035" evidence="2">
    <location>
        <begin position="508"/>
        <end position="559"/>
    </location>
</feature>
<reference evidence="3" key="1">
    <citation type="submission" date="2021-03" db="EMBL/GenBank/DDBJ databases">
        <title>Comparative genomics and phylogenomic investigation of the class Geoglossomycetes provide insights into ecological specialization and systematics.</title>
        <authorList>
            <person name="Melie T."/>
            <person name="Pirro S."/>
            <person name="Miller A.N."/>
            <person name="Quandt A."/>
        </authorList>
    </citation>
    <scope>NUCLEOTIDE SEQUENCE</scope>
    <source>
        <strain evidence="3">CAQ_001_2017</strain>
    </source>
</reference>
<feature type="compositionally biased region" description="Basic and acidic residues" evidence="1">
    <location>
        <begin position="472"/>
        <end position="501"/>
    </location>
</feature>
<organism evidence="3 4">
    <name type="scientific">Trichoglossum hirsutum</name>
    <dbReference type="NCBI Taxonomy" id="265104"/>
    <lineage>
        <taxon>Eukaryota</taxon>
        <taxon>Fungi</taxon>
        <taxon>Dikarya</taxon>
        <taxon>Ascomycota</taxon>
        <taxon>Pezizomycotina</taxon>
        <taxon>Geoglossomycetes</taxon>
        <taxon>Geoglossales</taxon>
        <taxon>Geoglossaceae</taxon>
        <taxon>Trichoglossum</taxon>
    </lineage>
</organism>
<feature type="compositionally biased region" description="Basic and acidic residues" evidence="1">
    <location>
        <begin position="259"/>
        <end position="271"/>
    </location>
</feature>
<evidence type="ECO:0000313" key="3">
    <source>
        <dbReference type="EMBL" id="KAH0555726.1"/>
    </source>
</evidence>
<comment type="caution">
    <text evidence="3">The sequence shown here is derived from an EMBL/GenBank/DDBJ whole genome shotgun (WGS) entry which is preliminary data.</text>
</comment>
<gene>
    <name evidence="3" type="ORF">GP486_006330</name>
</gene>
<keyword evidence="4" id="KW-1185">Reference proteome</keyword>
<feature type="compositionally biased region" description="Low complexity" evidence="1">
    <location>
        <begin position="596"/>
        <end position="605"/>
    </location>
</feature>
<feature type="compositionally biased region" description="Polar residues" evidence="1">
    <location>
        <begin position="295"/>
        <end position="309"/>
    </location>
</feature>
<dbReference type="Pfam" id="PF26118">
    <property type="entry name" value="DUF8035"/>
    <property type="match status" value="1"/>
</dbReference>
<protein>
    <recommendedName>
        <fullName evidence="2">DUF8035 domain-containing protein</fullName>
    </recommendedName>
</protein>
<feature type="region of interest" description="Disordered" evidence="1">
    <location>
        <begin position="241"/>
        <end position="503"/>
    </location>
</feature>
<evidence type="ECO:0000259" key="2">
    <source>
        <dbReference type="Pfam" id="PF26118"/>
    </source>
</evidence>
<dbReference type="EMBL" id="JAGHQM010001390">
    <property type="protein sequence ID" value="KAH0555726.1"/>
    <property type="molecule type" value="Genomic_DNA"/>
</dbReference>
<feature type="compositionally biased region" description="Basic and acidic residues" evidence="1">
    <location>
        <begin position="563"/>
        <end position="587"/>
    </location>
</feature>
<dbReference type="InterPro" id="IPR058348">
    <property type="entry name" value="DUF8035"/>
</dbReference>
<proteinExistence type="predicted"/>
<evidence type="ECO:0000256" key="1">
    <source>
        <dbReference type="SAM" id="MobiDB-lite"/>
    </source>
</evidence>
<dbReference type="AlphaFoldDB" id="A0A9P8IEN7"/>
<sequence>MRASTGTLAYDPSYDNYYPGPKGSADFYTTPQTSPEFELAEPRRRSGPDHRDNSASPPRHRHRRATLSAGGDGRAPPPPPITVTGDRPGRHPSGSRPIIHGGPGDRGPSPGTTTPYDSADGGDYYITPNTPGRRRAGNPRYYPRDSLDPTRVVRGDEIVETHRDGVMDRPHYRTSPMGGAVRRGYHLSGPLVRNPDADAYENRDAREVMYRKARRQRVNTIDVPPQRDRPMSMANLEEYLPRVDESGPPPSSRGFGGLDRSRSVGRGDKPLGDYAIDPNPFDGPPPRGRRPVSLHQGTKHNTYATSQSPMPGAFPSSHDDEYDEFDARRFSAHDDPPIEFSFRSADDRHAKREQWRGPGRVDRQGPEERGASGRRDTNDLQTDTREKERANRAAIERLDLDKQWNEITKQARPDGKDGNARSRSRRGDRAELEERRYDLDPRDGRPGRTPGPQGPAAPQTSKPAPAAPRKGILREPREHFPEHPEPIREGVLPLREKDPERLGIPPEARWTRISRRLVNPAALEGRERFEERDDSVIVLRVLTLDEIEMYTAITRRIRDERFERERERERGRGKDRHRDSRLPERRGTISNPPRPQVDTPQQPQKPKQPSPFPVQPMVQQPQQQQQAATPSPRPVIVDPPRRSDTLPASTSSANGGLRPNPDVPGTYLGYRRNPPPPVISKPTVSRPVPQ</sequence>
<feature type="compositionally biased region" description="Low complexity" evidence="1">
    <location>
        <begin position="615"/>
        <end position="630"/>
    </location>
</feature>
<accession>A0A9P8IEN7</accession>
<name>A0A9P8IEN7_9PEZI</name>
<feature type="region of interest" description="Disordered" evidence="1">
    <location>
        <begin position="563"/>
        <end position="690"/>
    </location>
</feature>
<feature type="compositionally biased region" description="Basic and acidic residues" evidence="1">
    <location>
        <begin position="344"/>
        <end position="446"/>
    </location>
</feature>
<feature type="compositionally biased region" description="Low complexity" evidence="1">
    <location>
        <begin position="447"/>
        <end position="460"/>
    </location>
</feature>
<dbReference type="PANTHER" id="PTHR42081:SF1">
    <property type="entry name" value="ZINC FINGER PROTEIN DHHC DOMAIN CONTAINING PROTEIN"/>
    <property type="match status" value="1"/>
</dbReference>
<evidence type="ECO:0000313" key="4">
    <source>
        <dbReference type="Proteomes" id="UP000750711"/>
    </source>
</evidence>
<feature type="region of interest" description="Disordered" evidence="1">
    <location>
        <begin position="1"/>
        <end position="147"/>
    </location>
</feature>
<feature type="compositionally biased region" description="Basic and acidic residues" evidence="1">
    <location>
        <begin position="40"/>
        <end position="53"/>
    </location>
</feature>
<dbReference type="Proteomes" id="UP000750711">
    <property type="component" value="Unassembled WGS sequence"/>
</dbReference>
<dbReference type="PANTHER" id="PTHR42081">
    <property type="entry name" value="ZINC FINGER PROTEIN DHHC DOMAIN CONTAINING PROTEIN"/>
    <property type="match status" value="1"/>
</dbReference>
<feature type="compositionally biased region" description="Basic and acidic residues" evidence="1">
    <location>
        <begin position="325"/>
        <end position="336"/>
    </location>
</feature>